<dbReference type="Gene3D" id="1.10.3090.10">
    <property type="entry name" value="cca-adding enzyme, domain 2"/>
    <property type="match status" value="1"/>
</dbReference>
<dbReference type="PANTHER" id="PTHR43051:SF1">
    <property type="entry name" value="POLYNUCLEOTIDE ADENYLYLTRANSFERASE FAMILY PROTEIN"/>
    <property type="match status" value="1"/>
</dbReference>
<evidence type="ECO:0000256" key="3">
    <source>
        <dbReference type="ARBA" id="ARBA00022741"/>
    </source>
</evidence>
<dbReference type="InterPro" id="IPR032828">
    <property type="entry name" value="PolyA_RNA-bd"/>
</dbReference>
<evidence type="ECO:0000259" key="11">
    <source>
        <dbReference type="Pfam" id="PF12627"/>
    </source>
</evidence>
<evidence type="ECO:0000259" key="9">
    <source>
        <dbReference type="Pfam" id="PF01743"/>
    </source>
</evidence>
<dbReference type="InterPro" id="IPR052191">
    <property type="entry name" value="tRNA_ntf/polyA_polymerase_I"/>
</dbReference>
<dbReference type="GO" id="GO:0003723">
    <property type="term" value="F:RNA binding"/>
    <property type="evidence" value="ECO:0007669"/>
    <property type="project" value="UniProtKB-UniRule"/>
</dbReference>
<comment type="function">
    <text evidence="7">Adds poly(A) tail to the 3' end of many RNAs, which usually targets these RNAs for decay. Plays a significant role in the global control of gene expression, through influencing the rate of transcript degradation, and in the general RNA quality control.</text>
</comment>
<evidence type="ECO:0000256" key="1">
    <source>
        <dbReference type="ARBA" id="ARBA00022664"/>
    </source>
</evidence>
<protein>
    <recommendedName>
        <fullName evidence="7">Poly(A) polymerase I</fullName>
        <shortName evidence="7">PAP I</shortName>
        <ecNumber evidence="7">2.7.7.19</ecNumber>
    </recommendedName>
</protein>
<evidence type="ECO:0000256" key="7">
    <source>
        <dbReference type="HAMAP-Rule" id="MF_00957"/>
    </source>
</evidence>
<feature type="active site" evidence="7">
    <location>
        <position position="133"/>
    </location>
</feature>
<evidence type="ECO:0000259" key="10">
    <source>
        <dbReference type="Pfam" id="PF12626"/>
    </source>
</evidence>
<dbReference type="Pfam" id="PF12626">
    <property type="entry name" value="PolyA_pol_arg_C"/>
    <property type="match status" value="1"/>
</dbReference>
<keyword evidence="4 7" id="KW-0067">ATP-binding</keyword>
<keyword evidence="6 7" id="KW-0804">Transcription</keyword>
<evidence type="ECO:0000313" key="12">
    <source>
        <dbReference type="EMBL" id="RZO24850.1"/>
    </source>
</evidence>
<feature type="active site" evidence="7">
    <location>
        <position position="56"/>
    </location>
</feature>
<evidence type="ECO:0000256" key="8">
    <source>
        <dbReference type="RuleBase" id="RU003953"/>
    </source>
</evidence>
<proteinExistence type="inferred from homology"/>
<dbReference type="InterPro" id="IPR002646">
    <property type="entry name" value="PolA_pol_head_dom"/>
</dbReference>
<dbReference type="GO" id="GO:0005524">
    <property type="term" value="F:ATP binding"/>
    <property type="evidence" value="ECO:0007669"/>
    <property type="project" value="UniProtKB-UniRule"/>
</dbReference>
<dbReference type="PANTHER" id="PTHR43051">
    <property type="entry name" value="POLYNUCLEOTIDE ADENYLYLTRANSFERASE FAMILY PROTEIN"/>
    <property type="match status" value="1"/>
</dbReference>
<keyword evidence="3 7" id="KW-0547">Nucleotide-binding</keyword>
<dbReference type="GO" id="GO:0043633">
    <property type="term" value="P:polyadenylation-dependent RNA catabolic process"/>
    <property type="evidence" value="ECO:0007669"/>
    <property type="project" value="InterPro"/>
</dbReference>
<evidence type="ECO:0000256" key="2">
    <source>
        <dbReference type="ARBA" id="ARBA00022679"/>
    </source>
</evidence>
<sequence>MTPDIYNDKRFGINHKNISPNALNIIAKLHKSGFKAYIVGGGIRDMIKGLLPKDFDIVTDCEPEEIRRIFRNSRIIGRRFKLVHIAFPDEVLETTTFRSGGTKSSESIEVNDKGRIVRDNQWGTQEEDVLRRDLTINSIYYDPFSHEVIDYTNGIKDLKDKKIKFIGNSSERILEDPVRILRAIRFAAKLNFTIDKEIAVGIKEHRHQLLEMPSSRLYEEILKLFASGHAENSYIQLSHHGVFDILFPHYPDKNGLFHKFFLNAFRETDTRFKSGKKLNIGFIYAILLWPKVFIESEISEQINFKNFYRSIAAVVRKQQIITSVPKKFSSFIKDVWMNQVRFKRVGKKSLNFTKTLRFRAAYDFLLLREKIEPDLKLTIDWWTEFKTANYDKKIRLLNTYKKKNARRHNS</sequence>
<keyword evidence="2 7" id="KW-0808">Transferase</keyword>
<gene>
    <name evidence="7 12" type="primary">pcnB</name>
    <name evidence="12" type="ORF">EVA99_00330</name>
</gene>
<dbReference type="HAMAP" id="MF_00957">
    <property type="entry name" value="PolyA_pol"/>
    <property type="match status" value="1"/>
</dbReference>
<dbReference type="EMBL" id="SHBL01000002">
    <property type="protein sequence ID" value="RZO24850.1"/>
    <property type="molecule type" value="Genomic_DNA"/>
</dbReference>
<dbReference type="SUPFAM" id="SSF81891">
    <property type="entry name" value="Poly A polymerase C-terminal region-like"/>
    <property type="match status" value="1"/>
</dbReference>
<dbReference type="Pfam" id="PF12627">
    <property type="entry name" value="PolyA_pol_RNAbd"/>
    <property type="match status" value="1"/>
</dbReference>
<dbReference type="Proteomes" id="UP000320146">
    <property type="component" value="Unassembled WGS sequence"/>
</dbReference>
<keyword evidence="1 7" id="KW-0507">mRNA processing</keyword>
<evidence type="ECO:0000256" key="5">
    <source>
        <dbReference type="ARBA" id="ARBA00022884"/>
    </source>
</evidence>
<comment type="caution">
    <text evidence="12">The sequence shown here is derived from an EMBL/GenBank/DDBJ whole genome shotgun (WGS) entry which is preliminary data.</text>
</comment>
<evidence type="ECO:0000256" key="4">
    <source>
        <dbReference type="ARBA" id="ARBA00022840"/>
    </source>
</evidence>
<dbReference type="Gene3D" id="3.30.460.10">
    <property type="entry name" value="Beta Polymerase, domain 2"/>
    <property type="match status" value="1"/>
</dbReference>
<dbReference type="SUPFAM" id="SSF81301">
    <property type="entry name" value="Nucleotidyltransferase"/>
    <property type="match status" value="1"/>
</dbReference>
<dbReference type="CDD" id="cd05398">
    <property type="entry name" value="NT_ClassII-CCAase"/>
    <property type="match status" value="1"/>
</dbReference>
<dbReference type="InterPro" id="IPR010206">
    <property type="entry name" value="PolA_pol_I"/>
</dbReference>
<keyword evidence="12" id="KW-0548">Nucleotidyltransferase</keyword>
<dbReference type="GO" id="GO:1990817">
    <property type="term" value="F:poly(A) RNA polymerase activity"/>
    <property type="evidence" value="ECO:0007669"/>
    <property type="project" value="UniProtKB-UniRule"/>
</dbReference>
<keyword evidence="5 7" id="KW-0694">RNA-binding</keyword>
<organism evidence="12 13">
    <name type="scientific">SAR86 cluster bacterium</name>
    <dbReference type="NCBI Taxonomy" id="2030880"/>
    <lineage>
        <taxon>Bacteria</taxon>
        <taxon>Pseudomonadati</taxon>
        <taxon>Pseudomonadota</taxon>
        <taxon>Gammaproteobacteria</taxon>
        <taxon>SAR86 cluster</taxon>
    </lineage>
</organism>
<dbReference type="Pfam" id="PF01743">
    <property type="entry name" value="PolyA_pol"/>
    <property type="match status" value="1"/>
</dbReference>
<dbReference type="InterPro" id="IPR025866">
    <property type="entry name" value="PolyA_pol_arg_C_dom"/>
</dbReference>
<accession>A0A520MUF2</accession>
<evidence type="ECO:0000256" key="6">
    <source>
        <dbReference type="ARBA" id="ARBA00023163"/>
    </source>
</evidence>
<dbReference type="EC" id="2.7.7.19" evidence="7"/>
<comment type="similarity">
    <text evidence="7 8">Belongs to the tRNA nucleotidyltransferase/poly(A) polymerase family.</text>
</comment>
<name>A0A520MUF2_9GAMM</name>
<feature type="active site" evidence="7">
    <location>
        <position position="54"/>
    </location>
</feature>
<feature type="domain" description="Poly A polymerase head" evidence="9">
    <location>
        <begin position="36"/>
        <end position="163"/>
    </location>
</feature>
<comment type="catalytic activity">
    <reaction evidence="7">
        <text>RNA(n) + ATP = RNA(n)-3'-adenine ribonucleotide + diphosphate</text>
        <dbReference type="Rhea" id="RHEA:11332"/>
        <dbReference type="Rhea" id="RHEA-COMP:14527"/>
        <dbReference type="Rhea" id="RHEA-COMP:17347"/>
        <dbReference type="ChEBI" id="CHEBI:30616"/>
        <dbReference type="ChEBI" id="CHEBI:33019"/>
        <dbReference type="ChEBI" id="CHEBI:140395"/>
        <dbReference type="ChEBI" id="CHEBI:173115"/>
        <dbReference type="EC" id="2.7.7.19"/>
    </reaction>
</comment>
<feature type="domain" description="tRNA nucleotidyltransferase/poly(A) polymerase RNA and SrmB- binding" evidence="11">
    <location>
        <begin position="191"/>
        <end position="250"/>
    </location>
</feature>
<evidence type="ECO:0000313" key="13">
    <source>
        <dbReference type="Proteomes" id="UP000320146"/>
    </source>
</evidence>
<feature type="domain" description="Polymerase A arginine-rich C-terminal" evidence="10">
    <location>
        <begin position="305"/>
        <end position="406"/>
    </location>
</feature>
<dbReference type="NCBIfam" id="TIGR01942">
    <property type="entry name" value="pcnB"/>
    <property type="match status" value="1"/>
</dbReference>
<reference evidence="12 13" key="1">
    <citation type="submission" date="2019-02" db="EMBL/GenBank/DDBJ databases">
        <title>Prokaryotic population dynamics and viral predation in marine succession experiment using metagenomics: the confinement effect.</title>
        <authorList>
            <person name="Haro-Moreno J.M."/>
            <person name="Rodriguez-Valera F."/>
            <person name="Lopez-Perez M."/>
        </authorList>
    </citation>
    <scope>NUCLEOTIDE SEQUENCE [LARGE SCALE GENOMIC DNA]</scope>
    <source>
        <strain evidence="12">MED-G166</strain>
    </source>
</reference>
<dbReference type="GO" id="GO:0006397">
    <property type="term" value="P:mRNA processing"/>
    <property type="evidence" value="ECO:0007669"/>
    <property type="project" value="UniProtKB-KW"/>
</dbReference>
<dbReference type="AlphaFoldDB" id="A0A520MUF2"/>
<dbReference type="InterPro" id="IPR043519">
    <property type="entry name" value="NT_sf"/>
</dbReference>